<dbReference type="InterPro" id="IPR001781">
    <property type="entry name" value="Znf_LIM"/>
</dbReference>
<dbReference type="PANTHER" id="PTHR24219:SF3">
    <property type="entry name" value="LIM DOMAIN-CONTAINING PROTEIN 1"/>
    <property type="match status" value="1"/>
</dbReference>
<evidence type="ECO:0000256" key="3">
    <source>
        <dbReference type="ARBA" id="ARBA00022723"/>
    </source>
</evidence>
<evidence type="ECO:0000256" key="4">
    <source>
        <dbReference type="ARBA" id="ARBA00022833"/>
    </source>
</evidence>
<dbReference type="GO" id="GO:0000932">
    <property type="term" value="C:P-body"/>
    <property type="evidence" value="ECO:0007669"/>
    <property type="project" value="TreeGrafter"/>
</dbReference>
<dbReference type="Ensembl" id="ENSHHUT00000044606.1">
    <property type="protein sequence ID" value="ENSHHUP00000042986.1"/>
    <property type="gene ID" value="ENSHHUG00000026435.1"/>
</dbReference>
<dbReference type="Proteomes" id="UP000314982">
    <property type="component" value="Unassembled WGS sequence"/>
</dbReference>
<feature type="region of interest" description="Disordered" evidence="7">
    <location>
        <begin position="20"/>
        <end position="60"/>
    </location>
</feature>
<feature type="domain" description="LIM zinc-binding" evidence="8">
    <location>
        <begin position="95"/>
        <end position="130"/>
    </location>
</feature>
<dbReference type="PROSITE" id="PS50023">
    <property type="entry name" value="LIM_DOMAIN_2"/>
    <property type="match status" value="1"/>
</dbReference>
<evidence type="ECO:0000313" key="9">
    <source>
        <dbReference type="Ensembl" id="ENSHHUP00000042986.1"/>
    </source>
</evidence>
<dbReference type="GO" id="GO:0003714">
    <property type="term" value="F:transcription corepressor activity"/>
    <property type="evidence" value="ECO:0007669"/>
    <property type="project" value="TreeGrafter"/>
</dbReference>
<keyword evidence="4 6" id="KW-0862">Zinc</keyword>
<keyword evidence="5 6" id="KW-0440">LIM domain</keyword>
<dbReference type="InterPro" id="IPR047172">
    <property type="entry name" value="Ajuba-like"/>
</dbReference>
<reference evidence="10" key="1">
    <citation type="submission" date="2018-06" db="EMBL/GenBank/DDBJ databases">
        <title>Genome assembly of Danube salmon.</title>
        <authorList>
            <person name="Macqueen D.J."/>
            <person name="Gundappa M.K."/>
        </authorList>
    </citation>
    <scope>NUCLEOTIDE SEQUENCE [LARGE SCALE GENOMIC DNA]</scope>
</reference>
<dbReference type="GO" id="GO:0007010">
    <property type="term" value="P:cytoskeleton organization"/>
    <property type="evidence" value="ECO:0007669"/>
    <property type="project" value="TreeGrafter"/>
</dbReference>
<dbReference type="GO" id="GO:0046872">
    <property type="term" value="F:metal ion binding"/>
    <property type="evidence" value="ECO:0007669"/>
    <property type="project" value="UniProtKB-KW"/>
</dbReference>
<reference evidence="9" key="3">
    <citation type="submission" date="2025-09" db="UniProtKB">
        <authorList>
            <consortium name="Ensembl"/>
        </authorList>
    </citation>
    <scope>IDENTIFICATION</scope>
</reference>
<protein>
    <recommendedName>
        <fullName evidence="1">LIM domain-containing protein 1</fullName>
    </recommendedName>
</protein>
<accession>A0A4W5MVJ0</accession>
<evidence type="ECO:0000259" key="8">
    <source>
        <dbReference type="PROSITE" id="PS50023"/>
    </source>
</evidence>
<evidence type="ECO:0000256" key="1">
    <source>
        <dbReference type="ARBA" id="ARBA00015501"/>
    </source>
</evidence>
<evidence type="ECO:0000256" key="5">
    <source>
        <dbReference type="ARBA" id="ARBA00023038"/>
    </source>
</evidence>
<dbReference type="GO" id="GO:0035331">
    <property type="term" value="P:negative regulation of hippo signaling"/>
    <property type="evidence" value="ECO:0007669"/>
    <property type="project" value="TreeGrafter"/>
</dbReference>
<evidence type="ECO:0000256" key="2">
    <source>
        <dbReference type="ARBA" id="ARBA00022491"/>
    </source>
</evidence>
<proteinExistence type="predicted"/>
<dbReference type="GeneTree" id="ENSGT00940000159019"/>
<dbReference type="GO" id="GO:0005912">
    <property type="term" value="C:adherens junction"/>
    <property type="evidence" value="ECO:0007669"/>
    <property type="project" value="TreeGrafter"/>
</dbReference>
<keyword evidence="3 6" id="KW-0479">Metal-binding</keyword>
<dbReference type="STRING" id="62062.ENSHHUP00000042986"/>
<dbReference type="Gene3D" id="2.10.110.10">
    <property type="entry name" value="Cysteine Rich Protein"/>
    <property type="match status" value="1"/>
</dbReference>
<dbReference type="Pfam" id="PF00412">
    <property type="entry name" value="LIM"/>
    <property type="match status" value="1"/>
</dbReference>
<keyword evidence="10" id="KW-1185">Reference proteome</keyword>
<dbReference type="AlphaFoldDB" id="A0A4W5MVJ0"/>
<reference evidence="9" key="2">
    <citation type="submission" date="2025-08" db="UniProtKB">
        <authorList>
            <consortium name="Ensembl"/>
        </authorList>
    </citation>
    <scope>IDENTIFICATION</scope>
</reference>
<sequence>ISQSFAQPQVVEWPAGLVCPSSASPTPLCRSQWASWPPRETTRPQDPLSSYKPRQGLPLQPETLLSAPDIKLEAHIKRLLEVEMDSQTSTDIYFGSCVRCSEAVYGVGRACQAMGKQYHDTCFTCSACSE</sequence>
<evidence type="ECO:0000256" key="6">
    <source>
        <dbReference type="PROSITE-ProRule" id="PRU00125"/>
    </source>
</evidence>
<name>A0A4W5MVJ0_9TELE</name>
<dbReference type="GO" id="GO:0005634">
    <property type="term" value="C:nucleus"/>
    <property type="evidence" value="ECO:0007669"/>
    <property type="project" value="TreeGrafter"/>
</dbReference>
<dbReference type="GO" id="GO:0005667">
    <property type="term" value="C:transcription regulator complex"/>
    <property type="evidence" value="ECO:0007669"/>
    <property type="project" value="TreeGrafter"/>
</dbReference>
<evidence type="ECO:0000256" key="7">
    <source>
        <dbReference type="SAM" id="MobiDB-lite"/>
    </source>
</evidence>
<dbReference type="GO" id="GO:0001666">
    <property type="term" value="P:response to hypoxia"/>
    <property type="evidence" value="ECO:0007669"/>
    <property type="project" value="TreeGrafter"/>
</dbReference>
<dbReference type="PANTHER" id="PTHR24219">
    <property type="entry name" value="LIM DOMAIN-CONTAINING PROTEIN JUB"/>
    <property type="match status" value="1"/>
</dbReference>
<evidence type="ECO:0000313" key="10">
    <source>
        <dbReference type="Proteomes" id="UP000314982"/>
    </source>
</evidence>
<keyword evidence="2" id="KW-0678">Repressor</keyword>
<organism evidence="9 10">
    <name type="scientific">Hucho hucho</name>
    <name type="common">huchen</name>
    <dbReference type="NCBI Taxonomy" id="62062"/>
    <lineage>
        <taxon>Eukaryota</taxon>
        <taxon>Metazoa</taxon>
        <taxon>Chordata</taxon>
        <taxon>Craniata</taxon>
        <taxon>Vertebrata</taxon>
        <taxon>Euteleostomi</taxon>
        <taxon>Actinopterygii</taxon>
        <taxon>Neopterygii</taxon>
        <taxon>Teleostei</taxon>
        <taxon>Protacanthopterygii</taxon>
        <taxon>Salmoniformes</taxon>
        <taxon>Salmonidae</taxon>
        <taxon>Salmoninae</taxon>
        <taxon>Hucho</taxon>
    </lineage>
</organism>